<dbReference type="EC" id="5.1.3.2" evidence="5 11"/>
<name>A0A848BP10_9FIRM</name>
<gene>
    <name evidence="13" type="primary">galE</name>
    <name evidence="13" type="ORF">HF872_00125</name>
</gene>
<sequence length="331" mass="36660">MNILVTGGAGYIGSHTVKALLEKGHSVVVLDNLSRGHRQAVPADVELIEEDIHHLERVKQILTDRKIEGVMHFAAHSQVGESMVNPTIYYDDNIVGSYYLLEAVRQAGVPYMVFSSTAAVYGEPEQTPITEDMPYAPTNVYGQTKLMIEHMLAQFSRAYGLRYVALRYFNAAGADADGRIGEDHTPETHLIPLILQTALGQRQSIKIFGTDYPTADGTCIRDYIHVTDLADAHVRVLDYLAHGGQSQYFNLGTQHGMSVRQMIETAKKVTGRDFAVEEAPRRAGDPAVLIASSEKIQAVTGWRPVHSDVEHIIADAWNWHRTHPAGYGDEK</sequence>
<evidence type="ECO:0000256" key="1">
    <source>
        <dbReference type="ARBA" id="ARBA00000083"/>
    </source>
</evidence>
<dbReference type="Pfam" id="PF01370">
    <property type="entry name" value="Epimerase"/>
    <property type="match status" value="1"/>
</dbReference>
<evidence type="ECO:0000259" key="12">
    <source>
        <dbReference type="Pfam" id="PF01370"/>
    </source>
</evidence>
<keyword evidence="9 11" id="KW-0413">Isomerase</keyword>
<dbReference type="SUPFAM" id="SSF51735">
    <property type="entry name" value="NAD(P)-binding Rossmann-fold domains"/>
    <property type="match status" value="1"/>
</dbReference>
<evidence type="ECO:0000256" key="10">
    <source>
        <dbReference type="ARBA" id="ARBA00023277"/>
    </source>
</evidence>
<comment type="pathway">
    <text evidence="3 11">Carbohydrate metabolism; galactose metabolism.</text>
</comment>
<dbReference type="UniPathway" id="UPA00214"/>
<dbReference type="InterPro" id="IPR001509">
    <property type="entry name" value="Epimerase_deHydtase"/>
</dbReference>
<dbReference type="AlphaFoldDB" id="A0A848BP10"/>
<dbReference type="InterPro" id="IPR036291">
    <property type="entry name" value="NAD(P)-bd_dom_sf"/>
</dbReference>
<evidence type="ECO:0000256" key="6">
    <source>
        <dbReference type="ARBA" id="ARBA00018569"/>
    </source>
</evidence>
<evidence type="ECO:0000256" key="2">
    <source>
        <dbReference type="ARBA" id="ARBA00001911"/>
    </source>
</evidence>
<dbReference type="RefSeq" id="WP_170086980.1">
    <property type="nucleotide sequence ID" value="NZ_JABAFG010000001.1"/>
</dbReference>
<dbReference type="GO" id="GO:0033499">
    <property type="term" value="P:galactose catabolic process via UDP-galactose, Leloir pathway"/>
    <property type="evidence" value="ECO:0007669"/>
    <property type="project" value="TreeGrafter"/>
</dbReference>
<evidence type="ECO:0000313" key="14">
    <source>
        <dbReference type="Proteomes" id="UP000591071"/>
    </source>
</evidence>
<keyword evidence="7 11" id="KW-0520">NAD</keyword>
<dbReference type="GO" id="GO:0003978">
    <property type="term" value="F:UDP-glucose 4-epimerase activity"/>
    <property type="evidence" value="ECO:0007669"/>
    <property type="project" value="UniProtKB-UniRule"/>
</dbReference>
<comment type="caution">
    <text evidence="13">The sequence shown here is derived from an EMBL/GenBank/DDBJ whole genome shotgun (WGS) entry which is preliminary data.</text>
</comment>
<proteinExistence type="inferred from homology"/>
<evidence type="ECO:0000313" key="13">
    <source>
        <dbReference type="EMBL" id="NME27035.1"/>
    </source>
</evidence>
<accession>A0A848BP10</accession>
<comment type="subunit">
    <text evidence="11">Homodimer.</text>
</comment>
<dbReference type="InterPro" id="IPR005886">
    <property type="entry name" value="UDP_G4E"/>
</dbReference>
<organism evidence="13 14">
    <name type="scientific">Megasphaera hexanoica</name>
    <dbReference type="NCBI Taxonomy" id="1675036"/>
    <lineage>
        <taxon>Bacteria</taxon>
        <taxon>Bacillati</taxon>
        <taxon>Bacillota</taxon>
        <taxon>Negativicutes</taxon>
        <taxon>Veillonellales</taxon>
        <taxon>Veillonellaceae</taxon>
        <taxon>Megasphaera</taxon>
    </lineage>
</organism>
<keyword evidence="10 11" id="KW-0119">Carbohydrate metabolism</keyword>
<evidence type="ECO:0000256" key="4">
    <source>
        <dbReference type="ARBA" id="ARBA00007637"/>
    </source>
</evidence>
<comment type="cofactor">
    <cofactor evidence="2 11">
        <name>NAD(+)</name>
        <dbReference type="ChEBI" id="CHEBI:57540"/>
    </cofactor>
</comment>
<dbReference type="CDD" id="cd05247">
    <property type="entry name" value="UDP_G4E_1_SDR_e"/>
    <property type="match status" value="1"/>
</dbReference>
<dbReference type="NCBIfam" id="TIGR01179">
    <property type="entry name" value="galE"/>
    <property type="match status" value="1"/>
</dbReference>
<protein>
    <recommendedName>
        <fullName evidence="6 11">UDP-glucose 4-epimerase</fullName>
        <ecNumber evidence="5 11">5.1.3.2</ecNumber>
    </recommendedName>
</protein>
<evidence type="ECO:0000256" key="8">
    <source>
        <dbReference type="ARBA" id="ARBA00023144"/>
    </source>
</evidence>
<evidence type="ECO:0000256" key="11">
    <source>
        <dbReference type="RuleBase" id="RU366046"/>
    </source>
</evidence>
<comment type="catalytic activity">
    <reaction evidence="1 11">
        <text>UDP-alpha-D-glucose = UDP-alpha-D-galactose</text>
        <dbReference type="Rhea" id="RHEA:22168"/>
        <dbReference type="ChEBI" id="CHEBI:58885"/>
        <dbReference type="ChEBI" id="CHEBI:66914"/>
        <dbReference type="EC" id="5.1.3.2"/>
    </reaction>
</comment>
<dbReference type="Proteomes" id="UP000591071">
    <property type="component" value="Unassembled WGS sequence"/>
</dbReference>
<dbReference type="PANTHER" id="PTHR43725">
    <property type="entry name" value="UDP-GLUCOSE 4-EPIMERASE"/>
    <property type="match status" value="1"/>
</dbReference>
<dbReference type="PANTHER" id="PTHR43725:SF53">
    <property type="entry name" value="UDP-ARABINOSE 4-EPIMERASE 1"/>
    <property type="match status" value="1"/>
</dbReference>
<evidence type="ECO:0000256" key="3">
    <source>
        <dbReference type="ARBA" id="ARBA00004947"/>
    </source>
</evidence>
<comment type="similarity">
    <text evidence="4 11">Belongs to the NAD(P)-dependent epimerase/dehydratase family.</text>
</comment>
<dbReference type="Gene3D" id="3.90.25.10">
    <property type="entry name" value="UDP-galactose 4-epimerase, domain 1"/>
    <property type="match status" value="1"/>
</dbReference>
<evidence type="ECO:0000256" key="5">
    <source>
        <dbReference type="ARBA" id="ARBA00013189"/>
    </source>
</evidence>
<feature type="domain" description="NAD-dependent epimerase/dehydratase" evidence="12">
    <location>
        <begin position="3"/>
        <end position="252"/>
    </location>
</feature>
<dbReference type="EMBL" id="JABAFG010000001">
    <property type="protein sequence ID" value="NME27035.1"/>
    <property type="molecule type" value="Genomic_DNA"/>
</dbReference>
<evidence type="ECO:0000256" key="9">
    <source>
        <dbReference type="ARBA" id="ARBA00023235"/>
    </source>
</evidence>
<dbReference type="Gene3D" id="3.40.50.720">
    <property type="entry name" value="NAD(P)-binding Rossmann-like Domain"/>
    <property type="match status" value="1"/>
</dbReference>
<reference evidence="13 14" key="1">
    <citation type="submission" date="2020-04" db="EMBL/GenBank/DDBJ databases">
        <authorList>
            <person name="Hitch T.C.A."/>
            <person name="Wylensek D."/>
            <person name="Clavel T."/>
        </authorList>
    </citation>
    <scope>NUCLEOTIDE SEQUENCE [LARGE SCALE GENOMIC DNA]</scope>
    <source>
        <strain evidence="13 14">Oil-RF-744-FAT-WT-6-1</strain>
    </source>
</reference>
<evidence type="ECO:0000256" key="7">
    <source>
        <dbReference type="ARBA" id="ARBA00023027"/>
    </source>
</evidence>
<keyword evidence="8" id="KW-0299">Galactose metabolism</keyword>